<reference evidence="1" key="1">
    <citation type="submission" date="2014-05" db="EMBL/GenBank/DDBJ databases">
        <authorList>
            <person name="Chronopoulou M."/>
        </authorList>
    </citation>
    <scope>NUCLEOTIDE SEQUENCE</scope>
    <source>
        <tissue evidence="1">Whole organism</tissue>
    </source>
</reference>
<dbReference type="AlphaFoldDB" id="A0A0K2VKW6"/>
<sequence length="76" mass="8627">MLYRKYGDSSMNEEGTMKGLGNQFSIAESSVLETNAYHFIQYLAVSELKSKIRNGCVENEVPRLILRGYFEPSIAM</sequence>
<proteinExistence type="predicted"/>
<accession>A0A0K2VKW6</accession>
<organism evidence="1">
    <name type="scientific">Lepeophtheirus salmonis</name>
    <name type="common">Salmon louse</name>
    <name type="synonym">Caligus salmonis</name>
    <dbReference type="NCBI Taxonomy" id="72036"/>
    <lineage>
        <taxon>Eukaryota</taxon>
        <taxon>Metazoa</taxon>
        <taxon>Ecdysozoa</taxon>
        <taxon>Arthropoda</taxon>
        <taxon>Crustacea</taxon>
        <taxon>Multicrustacea</taxon>
        <taxon>Hexanauplia</taxon>
        <taxon>Copepoda</taxon>
        <taxon>Siphonostomatoida</taxon>
        <taxon>Caligidae</taxon>
        <taxon>Lepeophtheirus</taxon>
    </lineage>
</organism>
<protein>
    <submittedName>
        <fullName evidence="1">Uncharacterized protein</fullName>
    </submittedName>
</protein>
<name>A0A0K2VKW6_LEPSM</name>
<evidence type="ECO:0000313" key="1">
    <source>
        <dbReference type="EMBL" id="CDW50955.1"/>
    </source>
</evidence>
<dbReference type="EMBL" id="HACA01033594">
    <property type="protein sequence ID" value="CDW50955.1"/>
    <property type="molecule type" value="Transcribed_RNA"/>
</dbReference>